<comment type="subcellular location">
    <subcellularLocation>
        <location evidence="1 7">Cell membrane</location>
        <topology evidence="1 7">Multi-pass membrane protein</topology>
    </subcellularLocation>
</comment>
<feature type="transmembrane region" description="Helical" evidence="7">
    <location>
        <begin position="137"/>
        <end position="161"/>
    </location>
</feature>
<dbReference type="OrthoDB" id="4926350at2"/>
<evidence type="ECO:0000259" key="8">
    <source>
        <dbReference type="PROSITE" id="PS50928"/>
    </source>
</evidence>
<keyword evidence="5 7" id="KW-1133">Transmembrane helix</keyword>
<dbReference type="CDD" id="cd06261">
    <property type="entry name" value="TM_PBP2"/>
    <property type="match status" value="1"/>
</dbReference>
<feature type="transmembrane region" description="Helical" evidence="7">
    <location>
        <begin position="226"/>
        <end position="248"/>
    </location>
</feature>
<dbReference type="Gene3D" id="1.10.3720.10">
    <property type="entry name" value="MetI-like"/>
    <property type="match status" value="1"/>
</dbReference>
<dbReference type="GO" id="GO:0005886">
    <property type="term" value="C:plasma membrane"/>
    <property type="evidence" value="ECO:0007669"/>
    <property type="project" value="UniProtKB-SubCell"/>
</dbReference>
<dbReference type="PANTHER" id="PTHR30151">
    <property type="entry name" value="ALKANE SULFONATE ABC TRANSPORTER-RELATED, MEMBRANE SUBUNIT"/>
    <property type="match status" value="1"/>
</dbReference>
<dbReference type="EMBL" id="FQUP01000007">
    <property type="protein sequence ID" value="SHG74368.1"/>
    <property type="molecule type" value="Genomic_DNA"/>
</dbReference>
<reference evidence="9 10" key="1">
    <citation type="submission" date="2016-11" db="EMBL/GenBank/DDBJ databases">
        <authorList>
            <person name="Jaros S."/>
            <person name="Januszkiewicz K."/>
            <person name="Wedrychowicz H."/>
        </authorList>
    </citation>
    <scope>NUCLEOTIDE SEQUENCE [LARGE SCALE GENOMIC DNA]</scope>
    <source>
        <strain evidence="9 10">DSM 19436</strain>
    </source>
</reference>
<evidence type="ECO:0000256" key="5">
    <source>
        <dbReference type="ARBA" id="ARBA00022989"/>
    </source>
</evidence>
<gene>
    <name evidence="9" type="ORF">SAMN02745157_4736</name>
</gene>
<sequence>MTTAVSHRLAKPPGKLVPVLVVTLALIALWYVGAYFMNATLARDAFARAKKEPTASELLFATYAMDRPLLPAPHQIVTEIWKSTALTPVTSKKSLVYHSWITLSATLAGFLSGALLGLILAAAIVHVPSLDRSLMPWVIASQTIPIVAIAPMIVVVGYNLMNGQMGFSTDTSRFIAKALISTYLSFFPITVGLVKGLRSPDTILVDLMRTYSANRWQTFWKLRMPAALPFLFASMQVAIAISLVGAIVGELPTGASAGIGARLLAGSYYGQTVQIWSALIAASVLAALLVWMVSLGGTAVVKRMGLAR</sequence>
<evidence type="ECO:0000256" key="6">
    <source>
        <dbReference type="ARBA" id="ARBA00023136"/>
    </source>
</evidence>
<dbReference type="PANTHER" id="PTHR30151:SF20">
    <property type="entry name" value="ABC TRANSPORTER PERMEASE PROTEIN HI_0355-RELATED"/>
    <property type="match status" value="1"/>
</dbReference>
<dbReference type="PROSITE" id="PS50928">
    <property type="entry name" value="ABC_TM1"/>
    <property type="match status" value="1"/>
</dbReference>
<evidence type="ECO:0000256" key="2">
    <source>
        <dbReference type="ARBA" id="ARBA00022448"/>
    </source>
</evidence>
<dbReference type="Pfam" id="PF00528">
    <property type="entry name" value="BPD_transp_1"/>
    <property type="match status" value="1"/>
</dbReference>
<keyword evidence="10" id="KW-1185">Reference proteome</keyword>
<accession>A0A1M5MAS3</accession>
<organism evidence="9 10">
    <name type="scientific">Kaistia soli DSM 19436</name>
    <dbReference type="NCBI Taxonomy" id="1122133"/>
    <lineage>
        <taxon>Bacteria</taxon>
        <taxon>Pseudomonadati</taxon>
        <taxon>Pseudomonadota</taxon>
        <taxon>Alphaproteobacteria</taxon>
        <taxon>Hyphomicrobiales</taxon>
        <taxon>Kaistiaceae</taxon>
        <taxon>Kaistia</taxon>
    </lineage>
</organism>
<dbReference type="Proteomes" id="UP000184485">
    <property type="component" value="Unassembled WGS sequence"/>
</dbReference>
<evidence type="ECO:0000256" key="3">
    <source>
        <dbReference type="ARBA" id="ARBA00022475"/>
    </source>
</evidence>
<evidence type="ECO:0000256" key="4">
    <source>
        <dbReference type="ARBA" id="ARBA00022692"/>
    </source>
</evidence>
<name>A0A1M5MAS3_9HYPH</name>
<feature type="transmembrane region" description="Helical" evidence="7">
    <location>
        <begin position="16"/>
        <end position="37"/>
    </location>
</feature>
<feature type="domain" description="ABC transmembrane type-1" evidence="8">
    <location>
        <begin position="99"/>
        <end position="297"/>
    </location>
</feature>
<evidence type="ECO:0000313" key="10">
    <source>
        <dbReference type="Proteomes" id="UP000184485"/>
    </source>
</evidence>
<dbReference type="InterPro" id="IPR000515">
    <property type="entry name" value="MetI-like"/>
</dbReference>
<dbReference type="RefSeq" id="WP_073058042.1">
    <property type="nucleotide sequence ID" value="NZ_FQUP01000007.1"/>
</dbReference>
<proteinExistence type="inferred from homology"/>
<keyword evidence="4 7" id="KW-0812">Transmembrane</keyword>
<dbReference type="AlphaFoldDB" id="A0A1M5MAS3"/>
<dbReference type="InterPro" id="IPR035906">
    <property type="entry name" value="MetI-like_sf"/>
</dbReference>
<feature type="transmembrane region" description="Helical" evidence="7">
    <location>
        <begin position="275"/>
        <end position="301"/>
    </location>
</feature>
<comment type="similarity">
    <text evidence="7">Belongs to the binding-protein-dependent transport system permease family.</text>
</comment>
<keyword evidence="6 7" id="KW-0472">Membrane</keyword>
<evidence type="ECO:0000256" key="1">
    <source>
        <dbReference type="ARBA" id="ARBA00004651"/>
    </source>
</evidence>
<protein>
    <submittedName>
        <fullName evidence="9">NitT/TauT family transport system permease protein</fullName>
    </submittedName>
</protein>
<dbReference type="STRING" id="1122133.SAMN02745157_4736"/>
<dbReference type="GO" id="GO:0055085">
    <property type="term" value="P:transmembrane transport"/>
    <property type="evidence" value="ECO:0007669"/>
    <property type="project" value="InterPro"/>
</dbReference>
<keyword evidence="3" id="KW-1003">Cell membrane</keyword>
<evidence type="ECO:0000256" key="7">
    <source>
        <dbReference type="RuleBase" id="RU363032"/>
    </source>
</evidence>
<feature type="transmembrane region" description="Helical" evidence="7">
    <location>
        <begin position="100"/>
        <end position="125"/>
    </location>
</feature>
<evidence type="ECO:0000313" key="9">
    <source>
        <dbReference type="EMBL" id="SHG74368.1"/>
    </source>
</evidence>
<keyword evidence="2 7" id="KW-0813">Transport</keyword>
<dbReference type="SUPFAM" id="SSF161098">
    <property type="entry name" value="MetI-like"/>
    <property type="match status" value="1"/>
</dbReference>